<keyword evidence="2 9" id="KW-0436">Ligase</keyword>
<dbReference type="AlphaFoldDB" id="A0A936F198"/>
<dbReference type="Gene3D" id="2.40.50.140">
    <property type="entry name" value="Nucleic acid-binding proteins"/>
    <property type="match status" value="1"/>
</dbReference>
<evidence type="ECO:0000256" key="6">
    <source>
        <dbReference type="ARBA" id="ARBA00034003"/>
    </source>
</evidence>
<evidence type="ECO:0000256" key="3">
    <source>
        <dbReference type="ARBA" id="ARBA00022705"/>
    </source>
</evidence>
<comment type="caution">
    <text evidence="9">The sequence shown here is derived from an EMBL/GenBank/DDBJ whole genome shotgun (WGS) entry which is preliminary data.</text>
</comment>
<dbReference type="PANTHER" id="PTHR47810">
    <property type="entry name" value="DNA LIGASE"/>
    <property type="match status" value="1"/>
</dbReference>
<keyword evidence="7" id="KW-0732">Signal</keyword>
<dbReference type="GO" id="GO:0005524">
    <property type="term" value="F:ATP binding"/>
    <property type="evidence" value="ECO:0007669"/>
    <property type="project" value="InterPro"/>
</dbReference>
<keyword evidence="5" id="KW-0234">DNA repair</keyword>
<dbReference type="CDD" id="cd07896">
    <property type="entry name" value="Adenylation_kDNA_ligase_like"/>
    <property type="match status" value="1"/>
</dbReference>
<comment type="cofactor">
    <cofactor evidence="1">
        <name>a divalent metal cation</name>
        <dbReference type="ChEBI" id="CHEBI:60240"/>
    </cofactor>
</comment>
<dbReference type="InterPro" id="IPR029319">
    <property type="entry name" value="DNA_ligase_OB"/>
</dbReference>
<dbReference type="InterPro" id="IPR050326">
    <property type="entry name" value="NAD_dep_DNA_ligaseB"/>
</dbReference>
<dbReference type="InterPro" id="IPR012310">
    <property type="entry name" value="DNA_ligase_ATP-dep_cent"/>
</dbReference>
<organism evidence="9 10">
    <name type="scientific">Candidatus Geothrix odensensis</name>
    <dbReference type="NCBI Taxonomy" id="2954440"/>
    <lineage>
        <taxon>Bacteria</taxon>
        <taxon>Pseudomonadati</taxon>
        <taxon>Acidobacteriota</taxon>
        <taxon>Holophagae</taxon>
        <taxon>Holophagales</taxon>
        <taxon>Holophagaceae</taxon>
        <taxon>Geothrix</taxon>
    </lineage>
</organism>
<evidence type="ECO:0000256" key="5">
    <source>
        <dbReference type="ARBA" id="ARBA00023204"/>
    </source>
</evidence>
<dbReference type="SUPFAM" id="SSF50249">
    <property type="entry name" value="Nucleic acid-binding proteins"/>
    <property type="match status" value="1"/>
</dbReference>
<dbReference type="EMBL" id="JADKCH010000004">
    <property type="protein sequence ID" value="MBK8572294.1"/>
    <property type="molecule type" value="Genomic_DNA"/>
</dbReference>
<dbReference type="InterPro" id="IPR012340">
    <property type="entry name" value="NA-bd_OB-fold"/>
</dbReference>
<dbReference type="NCBIfam" id="NF006592">
    <property type="entry name" value="PRK09125.1"/>
    <property type="match status" value="1"/>
</dbReference>
<sequence>MGIPQWVSRLCHSAAAVVLLLGPNQSGFAKQPTSGPTPTALLLANVLGPSVNPADYLVSEKFDGVRAFWDGKKLKFRSGREVAAPPWFTEKLPSQPLDGELWLARGRFEELSGFVRKLQPEDAEWRQIKYLVFELPDGPGPFTERAARIRDIIVERQWPQLVAVPQFRVKDRAELMGKLDEVIRGGGEGLMLHRADAPYTTGRSDDLLKLKPLSDTEAVVVEQIPGKGKYQGLLGALRVEMPDGKRFVIGSGFTDAARQHPPAVGTVITYTYQGLTRKGLPRFARYLRVRETF</sequence>
<feature type="chain" id="PRO_5037636256" evidence="7">
    <location>
        <begin position="30"/>
        <end position="293"/>
    </location>
</feature>
<proteinExistence type="predicted"/>
<gene>
    <name evidence="9" type="ORF">IPN91_06520</name>
</gene>
<dbReference type="Gene3D" id="3.30.1490.70">
    <property type="match status" value="1"/>
</dbReference>
<evidence type="ECO:0000256" key="7">
    <source>
        <dbReference type="SAM" id="SignalP"/>
    </source>
</evidence>
<keyword evidence="4" id="KW-0227">DNA damage</keyword>
<protein>
    <submittedName>
        <fullName evidence="9">DNA ligase</fullName>
    </submittedName>
</protein>
<accession>A0A936F198</accession>
<evidence type="ECO:0000256" key="4">
    <source>
        <dbReference type="ARBA" id="ARBA00022763"/>
    </source>
</evidence>
<dbReference type="SUPFAM" id="SSF56091">
    <property type="entry name" value="DNA ligase/mRNA capping enzyme, catalytic domain"/>
    <property type="match status" value="1"/>
</dbReference>
<evidence type="ECO:0000259" key="8">
    <source>
        <dbReference type="PROSITE" id="PS50160"/>
    </source>
</evidence>
<evidence type="ECO:0000313" key="9">
    <source>
        <dbReference type="EMBL" id="MBK8572294.1"/>
    </source>
</evidence>
<reference evidence="9 10" key="1">
    <citation type="submission" date="2020-10" db="EMBL/GenBank/DDBJ databases">
        <title>Connecting structure to function with the recovery of over 1000 high-quality activated sludge metagenome-assembled genomes encoding full-length rRNA genes using long-read sequencing.</title>
        <authorList>
            <person name="Singleton C.M."/>
            <person name="Petriglieri F."/>
            <person name="Kristensen J.M."/>
            <person name="Kirkegaard R.H."/>
            <person name="Michaelsen T.Y."/>
            <person name="Andersen M.H."/>
            <person name="Karst S.M."/>
            <person name="Dueholm M.S."/>
            <person name="Nielsen P.H."/>
            <person name="Albertsen M."/>
        </authorList>
    </citation>
    <scope>NUCLEOTIDE SEQUENCE [LARGE SCALE GENOMIC DNA]</scope>
    <source>
        <strain evidence="9">OdNE_18-Q3-R46-58_MAXAC.008</strain>
    </source>
</reference>
<evidence type="ECO:0000256" key="2">
    <source>
        <dbReference type="ARBA" id="ARBA00022598"/>
    </source>
</evidence>
<dbReference type="PANTHER" id="PTHR47810:SF1">
    <property type="entry name" value="DNA LIGASE B"/>
    <property type="match status" value="1"/>
</dbReference>
<dbReference type="Proteomes" id="UP000709959">
    <property type="component" value="Unassembled WGS sequence"/>
</dbReference>
<name>A0A936F198_9BACT</name>
<dbReference type="GO" id="GO:0003910">
    <property type="term" value="F:DNA ligase (ATP) activity"/>
    <property type="evidence" value="ECO:0007669"/>
    <property type="project" value="UniProtKB-EC"/>
</dbReference>
<dbReference type="Pfam" id="PF14743">
    <property type="entry name" value="DNA_ligase_OB_2"/>
    <property type="match status" value="1"/>
</dbReference>
<evidence type="ECO:0000313" key="10">
    <source>
        <dbReference type="Proteomes" id="UP000709959"/>
    </source>
</evidence>
<keyword evidence="3" id="KW-0235">DNA replication</keyword>
<feature type="domain" description="ATP-dependent DNA ligase family profile" evidence="8">
    <location>
        <begin position="141"/>
        <end position="243"/>
    </location>
</feature>
<comment type="catalytic activity">
    <reaction evidence="6">
        <text>ATP + (deoxyribonucleotide)n-3'-hydroxyl + 5'-phospho-(deoxyribonucleotide)m = (deoxyribonucleotide)n+m + AMP + diphosphate.</text>
        <dbReference type="EC" id="6.5.1.1"/>
    </reaction>
</comment>
<dbReference type="PROSITE" id="PS50160">
    <property type="entry name" value="DNA_LIGASE_A3"/>
    <property type="match status" value="1"/>
</dbReference>
<evidence type="ECO:0000256" key="1">
    <source>
        <dbReference type="ARBA" id="ARBA00001968"/>
    </source>
</evidence>
<feature type="signal peptide" evidence="7">
    <location>
        <begin position="1"/>
        <end position="29"/>
    </location>
</feature>
<dbReference type="CDD" id="cd08041">
    <property type="entry name" value="OBF_kDNA_ligase_like"/>
    <property type="match status" value="1"/>
</dbReference>
<dbReference type="Gene3D" id="3.30.470.30">
    <property type="entry name" value="DNA ligase/mRNA capping enzyme"/>
    <property type="match status" value="1"/>
</dbReference>
<dbReference type="Pfam" id="PF01068">
    <property type="entry name" value="DNA_ligase_A_M"/>
    <property type="match status" value="1"/>
</dbReference>
<dbReference type="GO" id="GO:0006310">
    <property type="term" value="P:DNA recombination"/>
    <property type="evidence" value="ECO:0007669"/>
    <property type="project" value="InterPro"/>
</dbReference>
<dbReference type="GO" id="GO:0006281">
    <property type="term" value="P:DNA repair"/>
    <property type="evidence" value="ECO:0007669"/>
    <property type="project" value="UniProtKB-KW"/>
</dbReference>
<dbReference type="GO" id="GO:0006260">
    <property type="term" value="P:DNA replication"/>
    <property type="evidence" value="ECO:0007669"/>
    <property type="project" value="UniProtKB-KW"/>
</dbReference>